<dbReference type="InterPro" id="IPR022344">
    <property type="entry name" value="GTA_major-tail"/>
</dbReference>
<reference evidence="2 3" key="1">
    <citation type="submission" date="2018-08" db="EMBL/GenBank/DDBJ databases">
        <title>A genome reference for cultivated species of the human gut microbiota.</title>
        <authorList>
            <person name="Zou Y."/>
            <person name="Xue W."/>
            <person name="Luo G."/>
        </authorList>
    </citation>
    <scope>NUCLEOTIDE SEQUENCE [LARGE SCALE GENOMIC DNA]</scope>
    <source>
        <strain evidence="2 3">AF28-26</strain>
    </source>
</reference>
<sequence length="266" mass="27705">MFQLQLFAFDSNNYCDFTSSAAKAVAGKDILLAVFNADGSSLLAISGQQGLTINRSADSIEVTSKDTQGGWKSKLAGSKEWSIDNDGLYVPNDESHTVLSQAFENGDPVCIKVINGKTKKGMFGGLAVITDYPLEAPYDDAMTYSLTLEGMGALVDLSADPVTPDTMPDGTAALGPLTVVSVAGAKSGDTAVYVNPAKSPENKYYYKTGEAPLPYPSYGEAVSLTTWNGTDEIAAVTGNQIMIIEADSSGKALKAGIATVTAKAAG</sequence>
<dbReference type="NCBIfam" id="TIGR02126">
    <property type="entry name" value="phgtail_TP901_1"/>
    <property type="match status" value="1"/>
</dbReference>
<dbReference type="EMBL" id="QRTC01000021">
    <property type="protein sequence ID" value="RGQ41111.1"/>
    <property type="molecule type" value="Genomic_DNA"/>
</dbReference>
<dbReference type="Pfam" id="PF06199">
    <property type="entry name" value="Phage_tail_2"/>
    <property type="match status" value="1"/>
</dbReference>
<comment type="caution">
    <text evidence="2">The sequence shown here is derived from an EMBL/GenBank/DDBJ whole genome shotgun (WGS) entry which is preliminary data.</text>
</comment>
<dbReference type="PRINTS" id="PR01996">
    <property type="entry name" value="MTP1FAMILY"/>
</dbReference>
<organism evidence="2 3">
    <name type="scientific">[Clostridium] leptum</name>
    <dbReference type="NCBI Taxonomy" id="1535"/>
    <lineage>
        <taxon>Bacteria</taxon>
        <taxon>Bacillati</taxon>
        <taxon>Bacillota</taxon>
        <taxon>Clostridia</taxon>
        <taxon>Eubacteriales</taxon>
        <taxon>Oscillospiraceae</taxon>
        <taxon>Oscillospiraceae incertae sedis</taxon>
    </lineage>
</organism>
<gene>
    <name evidence="2" type="ORF">DWY99_06660</name>
</gene>
<feature type="domain" description="S-layer protein SbsC C-terminal" evidence="1">
    <location>
        <begin position="183"/>
        <end position="255"/>
    </location>
</feature>
<evidence type="ECO:0000313" key="2">
    <source>
        <dbReference type="EMBL" id="RGQ41111.1"/>
    </source>
</evidence>
<dbReference type="Pfam" id="PF18316">
    <property type="entry name" value="S-l_SbsC_C"/>
    <property type="match status" value="1"/>
</dbReference>
<name>A0A412AXG9_9FIRM</name>
<protein>
    <submittedName>
        <fullName evidence="2">Phage major tail protein, TP901-1 family</fullName>
    </submittedName>
</protein>
<proteinExistence type="predicted"/>
<dbReference type="InterPro" id="IPR011855">
    <property type="entry name" value="Phgtail_TP901_1"/>
</dbReference>
<evidence type="ECO:0000259" key="1">
    <source>
        <dbReference type="Pfam" id="PF18316"/>
    </source>
</evidence>
<dbReference type="Gene3D" id="4.10.410.40">
    <property type="match status" value="1"/>
</dbReference>
<dbReference type="Proteomes" id="UP000284751">
    <property type="component" value="Unassembled WGS sequence"/>
</dbReference>
<accession>A0A412AXG9</accession>
<dbReference type="InterPro" id="IPR040751">
    <property type="entry name" value="SbsC_C"/>
</dbReference>
<evidence type="ECO:0000313" key="3">
    <source>
        <dbReference type="Proteomes" id="UP000284751"/>
    </source>
</evidence>
<dbReference type="AlphaFoldDB" id="A0A412AXG9"/>